<name>A0A3Q7HJ32_SOLLC</name>
<dbReference type="GO" id="GO:0015031">
    <property type="term" value="P:protein transport"/>
    <property type="evidence" value="ECO:0007669"/>
    <property type="project" value="UniProtKB-KW"/>
</dbReference>
<keyword evidence="4 14" id="KW-0812">Transmembrane</keyword>
<dbReference type="InterPro" id="IPR000504">
    <property type="entry name" value="RRM_dom"/>
</dbReference>
<feature type="transmembrane region" description="Helical" evidence="14">
    <location>
        <begin position="194"/>
        <end position="215"/>
    </location>
</feature>
<keyword evidence="9 14" id="KW-1133">Transmembrane helix</keyword>
<evidence type="ECO:0000256" key="9">
    <source>
        <dbReference type="ARBA" id="ARBA00022989"/>
    </source>
</evidence>
<dbReference type="PROSITE" id="PS50102">
    <property type="entry name" value="RRM"/>
    <property type="match status" value="1"/>
</dbReference>
<dbReference type="InterPro" id="IPR018222">
    <property type="entry name" value="Nuclear_transport_factor_2_euk"/>
</dbReference>
<feature type="transmembrane region" description="Helical" evidence="14">
    <location>
        <begin position="106"/>
        <end position="125"/>
    </location>
</feature>
<accession>A0A3Q7HJ32</accession>
<dbReference type="FunFam" id="3.10.450.50:FF:000003">
    <property type="entry name" value="Nuclear transport factor 2 family protein"/>
    <property type="match status" value="1"/>
</dbReference>
<dbReference type="SMART" id="SM00360">
    <property type="entry name" value="RRM"/>
    <property type="match status" value="1"/>
</dbReference>
<evidence type="ECO:0000313" key="17">
    <source>
        <dbReference type="EnsemblPlants" id="Solyc06g007780.3.1"/>
    </source>
</evidence>
<protein>
    <recommendedName>
        <fullName evidence="19">NTF2 domain-containing protein</fullName>
    </recommendedName>
</protein>
<reference evidence="17" key="2">
    <citation type="submission" date="2019-01" db="UniProtKB">
        <authorList>
            <consortium name="EnsemblPlants"/>
        </authorList>
    </citation>
    <scope>IDENTIFICATION</scope>
    <source>
        <strain evidence="17">cv. Heinz 1706</strain>
    </source>
</reference>
<dbReference type="PANTHER" id="PTHR10693">
    <property type="entry name" value="RAS GTPASE-ACTIVATING PROTEIN-BINDING PROTEIN"/>
    <property type="match status" value="1"/>
</dbReference>
<comment type="similarity">
    <text evidence="2">Belongs to the ERD2 family.</text>
</comment>
<dbReference type="CDD" id="cd00780">
    <property type="entry name" value="NTF2"/>
    <property type="match status" value="1"/>
</dbReference>
<evidence type="ECO:0000256" key="6">
    <source>
        <dbReference type="ARBA" id="ARBA00022884"/>
    </source>
</evidence>
<reference evidence="17" key="1">
    <citation type="journal article" date="2012" name="Nature">
        <title>The tomato genome sequence provides insights into fleshy fruit evolution.</title>
        <authorList>
            <consortium name="Tomato Genome Consortium"/>
        </authorList>
    </citation>
    <scope>NUCLEOTIDE SEQUENCE [LARGE SCALE GENOMIC DNA]</scope>
    <source>
        <strain evidence="17">cv. Heinz 1706</strain>
    </source>
</reference>
<dbReference type="InterPro" id="IPR035979">
    <property type="entry name" value="RBD_domain_sf"/>
</dbReference>
<evidence type="ECO:0008006" key="19">
    <source>
        <dbReference type="Google" id="ProtNLM"/>
    </source>
</evidence>
<dbReference type="Pfam" id="PF02136">
    <property type="entry name" value="NTF2"/>
    <property type="match status" value="1"/>
</dbReference>
<dbReference type="EnsemblPlants" id="Solyc06g007780.3.1">
    <property type="protein sequence ID" value="Solyc06g007780.3.1"/>
    <property type="gene ID" value="Solyc06g007780.3"/>
</dbReference>
<dbReference type="Pfam" id="PF00810">
    <property type="entry name" value="ER_lumen_recept"/>
    <property type="match status" value="1"/>
</dbReference>
<evidence type="ECO:0000256" key="10">
    <source>
        <dbReference type="ARBA" id="ARBA00023136"/>
    </source>
</evidence>
<dbReference type="InterPro" id="IPR000133">
    <property type="entry name" value="ER_ret_rcpt"/>
</dbReference>
<keyword evidence="11" id="KW-0675">Receptor</keyword>
<dbReference type="Pfam" id="PF00076">
    <property type="entry name" value="RRM_1"/>
    <property type="match status" value="1"/>
</dbReference>
<dbReference type="InterPro" id="IPR002075">
    <property type="entry name" value="NTF2_dom"/>
</dbReference>
<dbReference type="InterPro" id="IPR012677">
    <property type="entry name" value="Nucleotide-bd_a/b_plait_sf"/>
</dbReference>
<feature type="compositionally biased region" description="Polar residues" evidence="13">
    <location>
        <begin position="747"/>
        <end position="773"/>
    </location>
</feature>
<dbReference type="InterPro" id="IPR039539">
    <property type="entry name" value="Ras_GTPase_bind_prot"/>
</dbReference>
<evidence type="ECO:0000259" key="16">
    <source>
        <dbReference type="PROSITE" id="PS50177"/>
    </source>
</evidence>
<evidence type="ECO:0000256" key="12">
    <source>
        <dbReference type="PROSITE-ProRule" id="PRU00176"/>
    </source>
</evidence>
<dbReference type="AlphaFoldDB" id="A0A3Q7HJ32"/>
<feature type="transmembrane region" description="Helical" evidence="14">
    <location>
        <begin position="161"/>
        <end position="182"/>
    </location>
</feature>
<sequence length="804" mass="89555">MGEKRVQRPLQKLFSWVRKQSNKVKTFLGVFTVLTLLVTLKLLIHQHNHFFVLAEFAHFVGILALIYKLTTHKTCSGLSLKTQQLTATFLFARLFCSLQIEGDIHTILDLVTLVATFWLIFMMKYKLKSSYMEDLDNMKKYTMIVPSLVIAFFIHPRTNNLILSILWAFAVYIEGVSVLPQLHLMQNVKIIEPFTAHYVFALGVSRFFSCAHWIIKVYDTSGSYLSLSGGGFFWIPMIILAEIVQTFVLADFCYYYVKSSPLRALQNPTNSALSTSPLQRYRETLCVREASKPENFTGEQFIYPVCAFEFDQQMEAAVAAVVQHPVPAQVVGNAFVQQYYHILHHSPGLVFRFYQDISKLGRPEDDGSMSITTTMEAINHKILSLNYGDFRAEIKSVDSQESFNGGVHVFVTGSLTGNDTLIRNFSQTFFLAPQDRGYFVLNDMFRYVESVDQHDPAEVPETDVVAPVTPELASPPVQQNHISELSTLSVEEANEGEIYNPPENADVPVEEEVPVAEVVDEMQDDSQVEVESNIKSEDTPKKSYASIVMHLKGSAASFSSPPAPASRKPMARNVEQVNQPPVTATVRPASSSNSVDNVNNQDGEVTDGYSIYVKGLPPTATVDLLADEFKKFGPIKNGGIQVKNNRVLLQRFSYGFVEFEEASALQKAIEASPILIGGRQAYVEEKKSTNYRGNSIIENGLCSGHFRGRFQSGGGSGYRNYGVRGRGNYGGGRGYARDDFGERTEFNNRGGQRGWSSNRGGDGYQSYQRTDNTGGYVVRTNRGGGMLNGTAKHMTPQGIAAPVM</sequence>
<evidence type="ECO:0000256" key="13">
    <source>
        <dbReference type="SAM" id="MobiDB-lite"/>
    </source>
</evidence>
<feature type="transmembrane region" description="Helical" evidence="14">
    <location>
        <begin position="26"/>
        <end position="44"/>
    </location>
</feature>
<evidence type="ECO:0000256" key="2">
    <source>
        <dbReference type="ARBA" id="ARBA00010120"/>
    </source>
</evidence>
<dbReference type="GO" id="GO:0005829">
    <property type="term" value="C:cytosol"/>
    <property type="evidence" value="ECO:0000318"/>
    <property type="project" value="GO_Central"/>
</dbReference>
<feature type="domain" description="RRM" evidence="15">
    <location>
        <begin position="609"/>
        <end position="688"/>
    </location>
</feature>
<dbReference type="SUPFAM" id="SSF54427">
    <property type="entry name" value="NTF2-like"/>
    <property type="match status" value="1"/>
</dbReference>
<keyword evidence="7" id="KW-0931">ER-Golgi transport</keyword>
<evidence type="ECO:0000256" key="4">
    <source>
        <dbReference type="ARBA" id="ARBA00022692"/>
    </source>
</evidence>
<keyword evidence="8" id="KW-0653">Protein transport</keyword>
<feature type="region of interest" description="Disordered" evidence="13">
    <location>
        <begin position="742"/>
        <end position="775"/>
    </location>
</feature>
<dbReference type="Gene3D" id="3.30.70.330">
    <property type="match status" value="1"/>
</dbReference>
<dbReference type="FunCoup" id="A0A3Q7HJ32">
    <property type="interactions" value="3525"/>
</dbReference>
<dbReference type="PaxDb" id="4081-Solyc06g007780.2.1"/>
<dbReference type="PROSITE" id="PS50177">
    <property type="entry name" value="NTF2_DOMAIN"/>
    <property type="match status" value="1"/>
</dbReference>
<dbReference type="SUPFAM" id="SSF54928">
    <property type="entry name" value="RNA-binding domain, RBD"/>
    <property type="match status" value="1"/>
</dbReference>
<dbReference type="GO" id="GO:0005789">
    <property type="term" value="C:endoplasmic reticulum membrane"/>
    <property type="evidence" value="ECO:0007669"/>
    <property type="project" value="UniProtKB-SubCell"/>
</dbReference>
<keyword evidence="6 12" id="KW-0694">RNA-binding</keyword>
<comment type="subcellular location">
    <subcellularLocation>
        <location evidence="1">Endoplasmic reticulum membrane</location>
        <topology evidence="1">Multi-pass membrane protein</topology>
    </subcellularLocation>
</comment>
<dbReference type="GO" id="GO:0006621">
    <property type="term" value="P:protein retention in ER lumen"/>
    <property type="evidence" value="ECO:0007669"/>
    <property type="project" value="InterPro"/>
</dbReference>
<dbReference type="InterPro" id="IPR032710">
    <property type="entry name" value="NTF2-like_dom_sf"/>
</dbReference>
<evidence type="ECO:0000256" key="7">
    <source>
        <dbReference type="ARBA" id="ARBA00022892"/>
    </source>
</evidence>
<evidence type="ECO:0000313" key="18">
    <source>
        <dbReference type="Proteomes" id="UP000004994"/>
    </source>
</evidence>
<dbReference type="Gramene" id="Solyc06g007780.3.1">
    <property type="protein sequence ID" value="Solyc06g007780.3.1"/>
    <property type="gene ID" value="Solyc06g007780.3"/>
</dbReference>
<keyword evidence="5" id="KW-0256">Endoplasmic reticulum</keyword>
<keyword evidence="3" id="KW-0813">Transport</keyword>
<feature type="region of interest" description="Disordered" evidence="13">
    <location>
        <begin position="582"/>
        <end position="601"/>
    </location>
</feature>
<feature type="domain" description="NTF2" evidence="16">
    <location>
        <begin position="331"/>
        <end position="447"/>
    </location>
</feature>
<organism evidence="17">
    <name type="scientific">Solanum lycopersicum</name>
    <name type="common">Tomato</name>
    <name type="synonym">Lycopersicon esculentum</name>
    <dbReference type="NCBI Taxonomy" id="4081"/>
    <lineage>
        <taxon>Eukaryota</taxon>
        <taxon>Viridiplantae</taxon>
        <taxon>Streptophyta</taxon>
        <taxon>Embryophyta</taxon>
        <taxon>Tracheophyta</taxon>
        <taxon>Spermatophyta</taxon>
        <taxon>Magnoliopsida</taxon>
        <taxon>eudicotyledons</taxon>
        <taxon>Gunneridae</taxon>
        <taxon>Pentapetalae</taxon>
        <taxon>asterids</taxon>
        <taxon>lamiids</taxon>
        <taxon>Solanales</taxon>
        <taxon>Solanaceae</taxon>
        <taxon>Solanoideae</taxon>
        <taxon>Solaneae</taxon>
        <taxon>Solanum</taxon>
        <taxon>Solanum subgen. Lycopersicon</taxon>
    </lineage>
</organism>
<dbReference type="GO" id="GO:0046923">
    <property type="term" value="F:ER retention sequence binding"/>
    <property type="evidence" value="ECO:0007669"/>
    <property type="project" value="InterPro"/>
</dbReference>
<feature type="compositionally biased region" description="Low complexity" evidence="13">
    <location>
        <begin position="590"/>
        <end position="600"/>
    </location>
</feature>
<proteinExistence type="inferred from homology"/>
<dbReference type="Gene3D" id="3.10.450.50">
    <property type="match status" value="1"/>
</dbReference>
<dbReference type="PRINTS" id="PR00660">
    <property type="entry name" value="ERLUMENR"/>
</dbReference>
<evidence type="ECO:0000259" key="15">
    <source>
        <dbReference type="PROSITE" id="PS50102"/>
    </source>
</evidence>
<keyword evidence="10 14" id="KW-0472">Membrane</keyword>
<evidence type="ECO:0000256" key="3">
    <source>
        <dbReference type="ARBA" id="ARBA00022448"/>
    </source>
</evidence>
<evidence type="ECO:0000256" key="1">
    <source>
        <dbReference type="ARBA" id="ARBA00004477"/>
    </source>
</evidence>
<dbReference type="GO" id="GO:0003729">
    <property type="term" value="F:mRNA binding"/>
    <property type="evidence" value="ECO:0000318"/>
    <property type="project" value="GO_Central"/>
</dbReference>
<dbReference type="InParanoid" id="A0A3Q7HJ32"/>
<dbReference type="CDD" id="cd00590">
    <property type="entry name" value="RRM_SF"/>
    <property type="match status" value="1"/>
</dbReference>
<evidence type="ECO:0000256" key="5">
    <source>
        <dbReference type="ARBA" id="ARBA00022824"/>
    </source>
</evidence>
<evidence type="ECO:0000256" key="11">
    <source>
        <dbReference type="ARBA" id="ARBA00023170"/>
    </source>
</evidence>
<dbReference type="GO" id="GO:0016192">
    <property type="term" value="P:vesicle-mediated transport"/>
    <property type="evidence" value="ECO:0007669"/>
    <property type="project" value="UniProtKB-KW"/>
</dbReference>
<evidence type="ECO:0000256" key="14">
    <source>
        <dbReference type="SAM" id="Phobius"/>
    </source>
</evidence>
<keyword evidence="18" id="KW-1185">Reference proteome</keyword>
<dbReference type="PANTHER" id="PTHR10693:SF51">
    <property type="entry name" value="NTF2 DOMAIN-CONTAINING PROTEIN"/>
    <property type="match status" value="1"/>
</dbReference>
<dbReference type="Proteomes" id="UP000004994">
    <property type="component" value="Chromosome 6"/>
</dbReference>
<evidence type="ECO:0000256" key="8">
    <source>
        <dbReference type="ARBA" id="ARBA00022927"/>
    </source>
</evidence>